<dbReference type="InterPro" id="IPR051713">
    <property type="entry name" value="T-cell_Activation_Regulation"/>
</dbReference>
<dbReference type="FunFam" id="2.60.40.10:FF:000142">
    <property type="entry name" value="V-set domain-containing T-cell activation inhibitor 1"/>
    <property type="match status" value="1"/>
</dbReference>
<dbReference type="SMART" id="SM00409">
    <property type="entry name" value="IG"/>
    <property type="match status" value="1"/>
</dbReference>
<keyword evidence="6 11" id="KW-0472">Membrane</keyword>
<dbReference type="Proteomes" id="UP000579812">
    <property type="component" value="Unassembled WGS sequence"/>
</dbReference>
<proteinExistence type="predicted"/>
<dbReference type="InterPro" id="IPR003599">
    <property type="entry name" value="Ig_sub"/>
</dbReference>
<dbReference type="PANTHER" id="PTHR25466:SF14">
    <property type="entry name" value="BUTYROPHILIN SUBFAMILY 2 MEMBER A2-LIKE-RELATED"/>
    <property type="match status" value="1"/>
</dbReference>
<dbReference type="InterPro" id="IPR007110">
    <property type="entry name" value="Ig-like_dom"/>
</dbReference>
<comment type="caution">
    <text evidence="14">The sequence shown here is derived from an EMBL/GenBank/DDBJ whole genome shotgun (WGS) entry which is preliminary data.</text>
</comment>
<dbReference type="GO" id="GO:0042130">
    <property type="term" value="P:negative regulation of T cell proliferation"/>
    <property type="evidence" value="ECO:0007669"/>
    <property type="project" value="TreeGrafter"/>
</dbReference>
<keyword evidence="2" id="KW-1003">Cell membrane</keyword>
<dbReference type="SUPFAM" id="SSF48726">
    <property type="entry name" value="Immunoglobulin"/>
    <property type="match status" value="1"/>
</dbReference>
<evidence type="ECO:0000256" key="9">
    <source>
        <dbReference type="ARBA" id="ARBA00023180"/>
    </source>
</evidence>
<evidence type="ECO:0000313" key="14">
    <source>
        <dbReference type="EMBL" id="KAF4097855.1"/>
    </source>
</evidence>
<evidence type="ECO:0000256" key="3">
    <source>
        <dbReference type="ARBA" id="ARBA00022692"/>
    </source>
</evidence>
<evidence type="ECO:0000256" key="8">
    <source>
        <dbReference type="ARBA" id="ARBA00023170"/>
    </source>
</evidence>
<dbReference type="InterPro" id="IPR013106">
    <property type="entry name" value="Ig_V-set"/>
</dbReference>
<gene>
    <name evidence="14" type="ORF">G5714_021863</name>
</gene>
<dbReference type="OrthoDB" id="9898017at2759"/>
<keyword evidence="10" id="KW-0393">Immunoglobulin domain</keyword>
<feature type="domain" description="Ig-like" evidence="13">
    <location>
        <begin position="27"/>
        <end position="122"/>
    </location>
</feature>
<dbReference type="GO" id="GO:0071222">
    <property type="term" value="P:cellular response to lipopolysaccharide"/>
    <property type="evidence" value="ECO:0007669"/>
    <property type="project" value="TreeGrafter"/>
</dbReference>
<evidence type="ECO:0000256" key="11">
    <source>
        <dbReference type="SAM" id="Phobius"/>
    </source>
</evidence>
<feature type="chain" id="PRO_5029531892" description="Ig-like domain-containing protein" evidence="12">
    <location>
        <begin position="21"/>
        <end position="186"/>
    </location>
</feature>
<dbReference type="GO" id="GO:0042102">
    <property type="term" value="P:positive regulation of T cell proliferation"/>
    <property type="evidence" value="ECO:0007669"/>
    <property type="project" value="TreeGrafter"/>
</dbReference>
<dbReference type="InterPro" id="IPR013783">
    <property type="entry name" value="Ig-like_fold"/>
</dbReference>
<keyword evidence="9" id="KW-0325">Glycoprotein</keyword>
<evidence type="ECO:0000256" key="4">
    <source>
        <dbReference type="ARBA" id="ARBA00022729"/>
    </source>
</evidence>
<evidence type="ECO:0000256" key="1">
    <source>
        <dbReference type="ARBA" id="ARBA00004251"/>
    </source>
</evidence>
<evidence type="ECO:0000259" key="13">
    <source>
        <dbReference type="PROSITE" id="PS50835"/>
    </source>
</evidence>
<evidence type="ECO:0000313" key="15">
    <source>
        <dbReference type="Proteomes" id="UP000579812"/>
    </source>
</evidence>
<organism evidence="14 15">
    <name type="scientific">Onychostoma macrolepis</name>
    <dbReference type="NCBI Taxonomy" id="369639"/>
    <lineage>
        <taxon>Eukaryota</taxon>
        <taxon>Metazoa</taxon>
        <taxon>Chordata</taxon>
        <taxon>Craniata</taxon>
        <taxon>Vertebrata</taxon>
        <taxon>Euteleostomi</taxon>
        <taxon>Actinopterygii</taxon>
        <taxon>Neopterygii</taxon>
        <taxon>Teleostei</taxon>
        <taxon>Ostariophysi</taxon>
        <taxon>Cypriniformes</taxon>
        <taxon>Cyprinidae</taxon>
        <taxon>Acrossocheilinae</taxon>
        <taxon>Onychostoma</taxon>
    </lineage>
</organism>
<dbReference type="GO" id="GO:0006955">
    <property type="term" value="P:immune response"/>
    <property type="evidence" value="ECO:0007669"/>
    <property type="project" value="TreeGrafter"/>
</dbReference>
<dbReference type="PANTHER" id="PTHR25466">
    <property type="entry name" value="T-LYMPHOCYTE ACTIVATION ANTIGEN"/>
    <property type="match status" value="1"/>
</dbReference>
<dbReference type="GO" id="GO:0031295">
    <property type="term" value="P:T cell costimulation"/>
    <property type="evidence" value="ECO:0007669"/>
    <property type="project" value="TreeGrafter"/>
</dbReference>
<evidence type="ECO:0000256" key="10">
    <source>
        <dbReference type="ARBA" id="ARBA00023319"/>
    </source>
</evidence>
<accession>A0A7J6BU61</accession>
<comment type="subcellular location">
    <subcellularLocation>
        <location evidence="1">Cell membrane</location>
        <topology evidence="1">Single-pass type I membrane protein</topology>
    </subcellularLocation>
</comment>
<name>A0A7J6BU61_9TELE</name>
<keyword evidence="15" id="KW-1185">Reference proteome</keyword>
<reference evidence="14 15" key="1">
    <citation type="submission" date="2020-04" db="EMBL/GenBank/DDBJ databases">
        <title>Chromosome-level genome assembly of a cyprinid fish Onychostoma macrolepis by integration of Nanopore Sequencing, Bionano and Hi-C technology.</title>
        <authorList>
            <person name="Wang D."/>
        </authorList>
    </citation>
    <scope>NUCLEOTIDE SEQUENCE [LARGE SCALE GENOMIC DNA]</scope>
    <source>
        <strain evidence="14">SWU-2019</strain>
        <tissue evidence="14">Muscle</tissue>
    </source>
</reference>
<dbReference type="EMBL" id="JAAMOB010000022">
    <property type="protein sequence ID" value="KAF4097855.1"/>
    <property type="molecule type" value="Genomic_DNA"/>
</dbReference>
<dbReference type="GO" id="GO:0007166">
    <property type="term" value="P:cell surface receptor signaling pathway"/>
    <property type="evidence" value="ECO:0007669"/>
    <property type="project" value="TreeGrafter"/>
</dbReference>
<keyword evidence="5 11" id="KW-1133">Transmembrane helix</keyword>
<dbReference type="Gene3D" id="2.60.40.10">
    <property type="entry name" value="Immunoglobulins"/>
    <property type="match status" value="1"/>
</dbReference>
<feature type="signal peptide" evidence="12">
    <location>
        <begin position="1"/>
        <end position="20"/>
    </location>
</feature>
<dbReference type="PROSITE" id="PS50835">
    <property type="entry name" value="IG_LIKE"/>
    <property type="match status" value="1"/>
</dbReference>
<keyword evidence="3 11" id="KW-0812">Transmembrane</keyword>
<protein>
    <recommendedName>
        <fullName evidence="13">Ig-like domain-containing protein</fullName>
    </recommendedName>
</protein>
<evidence type="ECO:0000256" key="7">
    <source>
        <dbReference type="ARBA" id="ARBA00023157"/>
    </source>
</evidence>
<keyword evidence="7" id="KW-1015">Disulfide bond</keyword>
<keyword evidence="8" id="KW-0675">Receptor</keyword>
<evidence type="ECO:0000256" key="6">
    <source>
        <dbReference type="ARBA" id="ARBA00023136"/>
    </source>
</evidence>
<dbReference type="GO" id="GO:0009897">
    <property type="term" value="C:external side of plasma membrane"/>
    <property type="evidence" value="ECO:0007669"/>
    <property type="project" value="TreeGrafter"/>
</dbReference>
<feature type="transmembrane region" description="Helical" evidence="11">
    <location>
        <begin position="153"/>
        <end position="178"/>
    </location>
</feature>
<dbReference type="AlphaFoldDB" id="A0A7J6BU61"/>
<evidence type="ECO:0000256" key="2">
    <source>
        <dbReference type="ARBA" id="ARBA00022475"/>
    </source>
</evidence>
<evidence type="ECO:0000256" key="5">
    <source>
        <dbReference type="ARBA" id="ARBA00022989"/>
    </source>
</evidence>
<dbReference type="Pfam" id="PF07686">
    <property type="entry name" value="V-set"/>
    <property type="match status" value="1"/>
</dbReference>
<dbReference type="InterPro" id="IPR036179">
    <property type="entry name" value="Ig-like_dom_sf"/>
</dbReference>
<sequence length="186" mass="21332">MIIRWCFICVFAVLINKVCLQVTGFIGGSVVLPCSLTQHDLKPQDINVLWRDKDSETIYDLVEGEDSLESQDPRYKNRVQTFPKEYVRGNFSLKLKNLTHADAGEFTCFITHTSYSKHETVQLLINKSTVKPGNQSTEEEKHVPETQSGQMTILLICLCTLLPLIILTPIIMYFIFYWRKKSQAAL</sequence>
<keyword evidence="4 12" id="KW-0732">Signal</keyword>
<evidence type="ECO:0000256" key="12">
    <source>
        <dbReference type="SAM" id="SignalP"/>
    </source>
</evidence>